<evidence type="ECO:0000313" key="2">
    <source>
        <dbReference type="Proteomes" id="UP000254712"/>
    </source>
</evidence>
<reference evidence="1 2" key="1">
    <citation type="submission" date="2018-06" db="EMBL/GenBank/DDBJ databases">
        <authorList>
            <consortium name="Pathogen Informatics"/>
            <person name="Doyle S."/>
        </authorList>
    </citation>
    <scope>NUCLEOTIDE SEQUENCE [LARGE SCALE GENOMIC DNA]</scope>
    <source>
        <strain evidence="1 2">NCTC8261</strain>
    </source>
</reference>
<name>A0A379WQY7_SALET</name>
<evidence type="ECO:0000313" key="1">
    <source>
        <dbReference type="EMBL" id="SUH36527.1"/>
    </source>
</evidence>
<dbReference type="AlphaFoldDB" id="A0A379WQY7"/>
<dbReference type="EMBL" id="UGXT01000002">
    <property type="protein sequence ID" value="SUH36527.1"/>
    <property type="molecule type" value="Genomic_DNA"/>
</dbReference>
<gene>
    <name evidence="1" type="ORF">NCTC8261_02784</name>
</gene>
<accession>A0A379WQY7</accession>
<organism evidence="1 2">
    <name type="scientific">Salmonella enterica I</name>
    <dbReference type="NCBI Taxonomy" id="59201"/>
    <lineage>
        <taxon>Bacteria</taxon>
        <taxon>Pseudomonadati</taxon>
        <taxon>Pseudomonadota</taxon>
        <taxon>Gammaproteobacteria</taxon>
        <taxon>Enterobacterales</taxon>
        <taxon>Enterobacteriaceae</taxon>
        <taxon>Salmonella</taxon>
    </lineage>
</organism>
<protein>
    <submittedName>
        <fullName evidence="1">Uncharacterized protein</fullName>
    </submittedName>
</protein>
<dbReference type="Proteomes" id="UP000254712">
    <property type="component" value="Unassembled WGS sequence"/>
</dbReference>
<proteinExistence type="predicted"/>
<sequence length="49" mass="5772">MTNLYKKYNNIKNVKGNELNLSKTLKCQKFSVELKNNNAIMIHKHNFGF</sequence>